<evidence type="ECO:0000313" key="3">
    <source>
        <dbReference type="WBParaSite" id="MhA1_Contig721.frz3.gene2"/>
    </source>
</evidence>
<feature type="compositionally biased region" description="Low complexity" evidence="1">
    <location>
        <begin position="38"/>
        <end position="49"/>
    </location>
</feature>
<reference evidence="3" key="1">
    <citation type="submission" date="2016-11" db="UniProtKB">
        <authorList>
            <consortium name="WormBaseParasite"/>
        </authorList>
    </citation>
    <scope>IDENTIFICATION</scope>
</reference>
<feature type="compositionally biased region" description="Basic and acidic residues" evidence="1">
    <location>
        <begin position="83"/>
        <end position="105"/>
    </location>
</feature>
<dbReference type="AlphaFoldDB" id="A0A1I8BW20"/>
<feature type="compositionally biased region" description="Basic and acidic residues" evidence="1">
    <location>
        <begin position="258"/>
        <end position="268"/>
    </location>
</feature>
<name>A0A1I8BW20_MELHA</name>
<feature type="compositionally biased region" description="Low complexity" evidence="1">
    <location>
        <begin position="181"/>
        <end position="191"/>
    </location>
</feature>
<organism evidence="2 3">
    <name type="scientific">Meloidogyne hapla</name>
    <name type="common">Root-knot nematode worm</name>
    <dbReference type="NCBI Taxonomy" id="6305"/>
    <lineage>
        <taxon>Eukaryota</taxon>
        <taxon>Metazoa</taxon>
        <taxon>Ecdysozoa</taxon>
        <taxon>Nematoda</taxon>
        <taxon>Chromadorea</taxon>
        <taxon>Rhabditida</taxon>
        <taxon>Tylenchina</taxon>
        <taxon>Tylenchomorpha</taxon>
        <taxon>Tylenchoidea</taxon>
        <taxon>Meloidogynidae</taxon>
        <taxon>Meloidogyninae</taxon>
        <taxon>Meloidogyne</taxon>
    </lineage>
</organism>
<feature type="region of interest" description="Disordered" evidence="1">
    <location>
        <begin position="1"/>
        <end position="295"/>
    </location>
</feature>
<evidence type="ECO:0000313" key="2">
    <source>
        <dbReference type="Proteomes" id="UP000095281"/>
    </source>
</evidence>
<evidence type="ECO:0000256" key="1">
    <source>
        <dbReference type="SAM" id="MobiDB-lite"/>
    </source>
</evidence>
<accession>A0A1I8BW20</accession>
<feature type="compositionally biased region" description="Low complexity" evidence="1">
    <location>
        <begin position="232"/>
        <end position="247"/>
    </location>
</feature>
<protein>
    <submittedName>
        <fullName evidence="3">Uncharacterized protein</fullName>
    </submittedName>
</protein>
<feature type="compositionally biased region" description="Basic and acidic residues" evidence="1">
    <location>
        <begin position="1"/>
        <end position="16"/>
    </location>
</feature>
<feature type="compositionally biased region" description="Basic residues" evidence="1">
    <location>
        <begin position="17"/>
        <end position="28"/>
    </location>
</feature>
<dbReference type="WBParaSite" id="MhA1_Contig721.frz3.gene2">
    <property type="protein sequence ID" value="MhA1_Contig721.frz3.gene2"/>
    <property type="gene ID" value="MhA1_Contig721.frz3.gene2"/>
</dbReference>
<keyword evidence="2" id="KW-1185">Reference proteome</keyword>
<proteinExistence type="predicted"/>
<sequence>MNESSKKDDKKGENERIKKKTKKRKNKRREGQEEKNLKNSSSSSSSSRESSPEREEEEKKPSLKIDSNLLHTDTMPKISMEGLGRKKDEGEEDKEVKLDEKDKTPESPPIQIETIGVRMERRQQALESGQPSQHPQHPPPPFFMFKDAREEVEEDEEEDENQPIFGRLDAIAEEDSDELRSAQSSRASTARLHLRPSVSPPSEIKEEKKEEEDEDNEDKLPKMPFKFLFERQQSAGGSSQSSVAKVVELSSPEEEEDKISPKVPRLDLEGVSLETSEAEEEQTARDGVTPISDTDTIVINEEEENEDEEKNKIKTTKVTFEDEKEIFKTEKSLELEDELKREKVGEVYFYWMGYGSFSHSHILVLGKGD</sequence>
<dbReference type="Proteomes" id="UP000095281">
    <property type="component" value="Unplaced"/>
</dbReference>
<feature type="compositionally biased region" description="Acidic residues" evidence="1">
    <location>
        <begin position="150"/>
        <end position="161"/>
    </location>
</feature>
<feature type="compositionally biased region" description="Basic and acidic residues" evidence="1">
    <location>
        <begin position="50"/>
        <end position="63"/>
    </location>
</feature>